<organism evidence="2 3">
    <name type="scientific">Vulgatibacter incomptus</name>
    <dbReference type="NCBI Taxonomy" id="1391653"/>
    <lineage>
        <taxon>Bacteria</taxon>
        <taxon>Pseudomonadati</taxon>
        <taxon>Myxococcota</taxon>
        <taxon>Myxococcia</taxon>
        <taxon>Myxococcales</taxon>
        <taxon>Cystobacterineae</taxon>
        <taxon>Vulgatibacteraceae</taxon>
        <taxon>Vulgatibacter</taxon>
    </lineage>
</organism>
<dbReference type="AlphaFoldDB" id="A0A0K1PER8"/>
<keyword evidence="3" id="KW-1185">Reference proteome</keyword>
<evidence type="ECO:0000259" key="1">
    <source>
        <dbReference type="Pfam" id="PF08242"/>
    </source>
</evidence>
<dbReference type="PANTHER" id="PTHR43861">
    <property type="entry name" value="TRANS-ACONITATE 2-METHYLTRANSFERASE-RELATED"/>
    <property type="match status" value="1"/>
</dbReference>
<dbReference type="CDD" id="cd02440">
    <property type="entry name" value="AdoMet_MTases"/>
    <property type="match status" value="1"/>
</dbReference>
<dbReference type="InterPro" id="IPR029063">
    <property type="entry name" value="SAM-dependent_MTases_sf"/>
</dbReference>
<dbReference type="Proteomes" id="UP000055590">
    <property type="component" value="Chromosome"/>
</dbReference>
<dbReference type="EMBL" id="CP012332">
    <property type="protein sequence ID" value="AKU92010.1"/>
    <property type="molecule type" value="Genomic_DNA"/>
</dbReference>
<gene>
    <name evidence="2" type="ORF">AKJ08_2397</name>
</gene>
<accession>A0A0K1PER8</accession>
<dbReference type="Gene3D" id="3.40.50.150">
    <property type="entry name" value="Vaccinia Virus protein VP39"/>
    <property type="match status" value="1"/>
</dbReference>
<sequence>MRRAFSAAAASYDEGAGAQQEVASRVAALVLEAPPAAGARILEIGCGTGLLTKRLVSALPDRRFWVTDLSPAMLERCREQVGEAEGRIFRVMDGEWPDLEEGGFDLVVSSFAFQWFDDLGAGLARLSACLRPGGRMVFSIPGAETFHEWRRFLRSEGIPSGIGRFPSRHELARMATVVAEEQLEARFDGGLAFVRHLEAIGARVAEEGYRPMPSGALRRLLRSFDGRVSYHVLIGELVAGR</sequence>
<evidence type="ECO:0000313" key="3">
    <source>
        <dbReference type="Proteomes" id="UP000055590"/>
    </source>
</evidence>
<dbReference type="InterPro" id="IPR013217">
    <property type="entry name" value="Methyltransf_12"/>
</dbReference>
<dbReference type="Pfam" id="PF08242">
    <property type="entry name" value="Methyltransf_12"/>
    <property type="match status" value="1"/>
</dbReference>
<name>A0A0K1PER8_9BACT</name>
<evidence type="ECO:0000313" key="2">
    <source>
        <dbReference type="EMBL" id="AKU92010.1"/>
    </source>
</evidence>
<dbReference type="STRING" id="1391653.AKJ08_2397"/>
<proteinExistence type="predicted"/>
<dbReference type="KEGG" id="vin:AKJ08_2397"/>
<reference evidence="2 3" key="1">
    <citation type="submission" date="2015-08" db="EMBL/GenBank/DDBJ databases">
        <authorList>
            <person name="Babu N.S."/>
            <person name="Beckwith C.J."/>
            <person name="Beseler K.G."/>
            <person name="Brison A."/>
            <person name="Carone J.V."/>
            <person name="Caskin T.P."/>
            <person name="Diamond M."/>
            <person name="Durham M.E."/>
            <person name="Foxe J.M."/>
            <person name="Go M."/>
            <person name="Henderson B.A."/>
            <person name="Jones I.B."/>
            <person name="McGettigan J.A."/>
            <person name="Micheletti S.J."/>
            <person name="Nasrallah M.E."/>
            <person name="Ortiz D."/>
            <person name="Piller C.R."/>
            <person name="Privatt S.R."/>
            <person name="Schneider S.L."/>
            <person name="Sharp S."/>
            <person name="Smith T.C."/>
            <person name="Stanton J.D."/>
            <person name="Ullery H.E."/>
            <person name="Wilson R.J."/>
            <person name="Serrano M.G."/>
            <person name="Buck G."/>
            <person name="Lee V."/>
            <person name="Wang Y."/>
            <person name="Carvalho R."/>
            <person name="Voegtly L."/>
            <person name="Shi R."/>
            <person name="Duckworth R."/>
            <person name="Johnson A."/>
            <person name="Loviza R."/>
            <person name="Walstead R."/>
            <person name="Shah Z."/>
            <person name="Kiflezghi M."/>
            <person name="Wade K."/>
            <person name="Ball S.L."/>
            <person name="Bradley K.W."/>
            <person name="Asai D.J."/>
            <person name="Bowman C.A."/>
            <person name="Russell D.A."/>
            <person name="Pope W.H."/>
            <person name="Jacobs-Sera D."/>
            <person name="Hendrix R.W."/>
            <person name="Hatfull G.F."/>
        </authorList>
    </citation>
    <scope>NUCLEOTIDE SEQUENCE [LARGE SCALE GENOMIC DNA]</scope>
    <source>
        <strain evidence="2 3">DSM 27710</strain>
    </source>
</reference>
<protein>
    <submittedName>
        <fullName evidence="2">Biotin synthesis protein BioC</fullName>
    </submittedName>
</protein>
<dbReference type="SUPFAM" id="SSF53335">
    <property type="entry name" value="S-adenosyl-L-methionine-dependent methyltransferases"/>
    <property type="match status" value="1"/>
</dbReference>
<dbReference type="PANTHER" id="PTHR43861:SF1">
    <property type="entry name" value="TRANS-ACONITATE 2-METHYLTRANSFERASE"/>
    <property type="match status" value="1"/>
</dbReference>
<feature type="domain" description="Methyltransferase type 12" evidence="1">
    <location>
        <begin position="42"/>
        <end position="135"/>
    </location>
</feature>